<dbReference type="AlphaFoldDB" id="A0A650CTL2"/>
<dbReference type="GeneID" id="42778715"/>
<protein>
    <submittedName>
        <fullName evidence="4">Universal stress protein</fullName>
    </submittedName>
</protein>
<dbReference type="InterPro" id="IPR014729">
    <property type="entry name" value="Rossmann-like_a/b/a_fold"/>
</dbReference>
<dbReference type="PRINTS" id="PR01438">
    <property type="entry name" value="UNVRSLSTRESS"/>
</dbReference>
<dbReference type="KEGG" id="aamb:D1866_03235"/>
<comment type="similarity">
    <text evidence="1">Belongs to the universal stress protein A family.</text>
</comment>
<dbReference type="PANTHER" id="PTHR46268">
    <property type="entry name" value="STRESS RESPONSE PROTEIN NHAX"/>
    <property type="match status" value="1"/>
</dbReference>
<dbReference type="CDD" id="cd00293">
    <property type="entry name" value="USP-like"/>
    <property type="match status" value="1"/>
</dbReference>
<accession>A0A650CTL2</accession>
<dbReference type="Proteomes" id="UP000474054">
    <property type="component" value="Unassembled WGS sequence"/>
</dbReference>
<evidence type="ECO:0000313" key="4">
    <source>
        <dbReference type="EMBL" id="QGR21133.1"/>
    </source>
</evidence>
<feature type="domain" description="UspA" evidence="2">
    <location>
        <begin position="1"/>
        <end position="138"/>
    </location>
</feature>
<evidence type="ECO:0000313" key="3">
    <source>
        <dbReference type="EMBL" id="MQL56502.1"/>
    </source>
</evidence>
<proteinExistence type="inferred from homology"/>
<dbReference type="EMBL" id="CP045482">
    <property type="protein sequence ID" value="QGR21133.1"/>
    <property type="molecule type" value="Genomic_DNA"/>
</dbReference>
<keyword evidence="5" id="KW-1185">Reference proteome</keyword>
<evidence type="ECO:0000313" key="5">
    <source>
        <dbReference type="Proteomes" id="UP000426328"/>
    </source>
</evidence>
<dbReference type="InterPro" id="IPR006015">
    <property type="entry name" value="Universal_stress_UspA"/>
</dbReference>
<gene>
    <name evidence="4" type="ORF">D1866_03235</name>
    <name evidence="3" type="ORF">GFB69_12580</name>
</gene>
<evidence type="ECO:0000313" key="6">
    <source>
        <dbReference type="Proteomes" id="UP000474054"/>
    </source>
</evidence>
<dbReference type="Proteomes" id="UP000426328">
    <property type="component" value="Chromosome"/>
</dbReference>
<evidence type="ECO:0000256" key="1">
    <source>
        <dbReference type="ARBA" id="ARBA00008791"/>
    </source>
</evidence>
<reference evidence="4 5" key="2">
    <citation type="submission" date="2019-10" db="EMBL/GenBank/DDBJ databases">
        <title>Genome Sequences from Six Type Strain Members of the Archaeal Family Sulfolobaceae: Acidianus ambivalens, Acidianus infernus, Metallosphaera prunae, Stygiolobus azoricus, Sulfolobus metallicus, and Sulfurisphaera ohwakuensis.</title>
        <authorList>
            <person name="Counts J.A."/>
            <person name="Kelly R.M."/>
        </authorList>
    </citation>
    <scope>NUCLEOTIDE SEQUENCE [LARGE SCALE GENOMIC DNA]</scope>
    <source>
        <strain evidence="4 5">LEI 10</strain>
    </source>
</reference>
<dbReference type="Pfam" id="PF00582">
    <property type="entry name" value="Usp"/>
    <property type="match status" value="1"/>
</dbReference>
<dbReference type="PANTHER" id="PTHR46268:SF25">
    <property type="entry name" value="USPA DOMAIN PROTEIN"/>
    <property type="match status" value="1"/>
</dbReference>
<dbReference type="EMBL" id="WHYS01000004">
    <property type="protein sequence ID" value="MQL56502.1"/>
    <property type="molecule type" value="Genomic_DNA"/>
</dbReference>
<dbReference type="Gene3D" id="3.40.50.620">
    <property type="entry name" value="HUPs"/>
    <property type="match status" value="1"/>
</dbReference>
<reference evidence="3 6" key="1">
    <citation type="submission" date="2019-10" db="EMBL/GenBank/DDBJ databases">
        <title>Comparative genomics of sulfur disproportionating microorganisms.</title>
        <authorList>
            <person name="Ward L.M."/>
            <person name="Bertran E."/>
            <person name="Johnston D."/>
        </authorList>
    </citation>
    <scope>NUCLEOTIDE SEQUENCE [LARGE SCALE GENOMIC DNA]</scope>
    <source>
        <strain evidence="3 6">DSM 3772</strain>
    </source>
</reference>
<name>A0A650CTL2_ACIAM</name>
<dbReference type="SUPFAM" id="SSF52402">
    <property type="entry name" value="Adenine nucleotide alpha hydrolases-like"/>
    <property type="match status" value="1"/>
</dbReference>
<organism evidence="4 5">
    <name type="scientific">Acidianus ambivalens</name>
    <name type="common">Desulfurolobus ambivalens</name>
    <dbReference type="NCBI Taxonomy" id="2283"/>
    <lineage>
        <taxon>Archaea</taxon>
        <taxon>Thermoproteota</taxon>
        <taxon>Thermoprotei</taxon>
        <taxon>Sulfolobales</taxon>
        <taxon>Sulfolobaceae</taxon>
        <taxon>Acidianus</taxon>
    </lineage>
</organism>
<evidence type="ECO:0000259" key="2">
    <source>
        <dbReference type="Pfam" id="PF00582"/>
    </source>
</evidence>
<dbReference type="RefSeq" id="WP_152943368.1">
    <property type="nucleotide sequence ID" value="NZ_CP045482.1"/>
</dbReference>
<sequence>MFKRILVGFDGSKESLRALNLAINLAKLHGASIKALEVIEHMPVILEGYIKEDTLRDRERIIKHTEIIKRISIENGINMDYEVVRGDPALVLSKYAESEDFDLIILGKRKLKGLKKVFMESVSSKVLDISKKPVLVVKE</sequence>
<dbReference type="InterPro" id="IPR006016">
    <property type="entry name" value="UspA"/>
</dbReference>